<dbReference type="PATRIC" id="fig|1225176.3.peg.482"/>
<keyword evidence="3" id="KW-1185">Reference proteome</keyword>
<dbReference type="GO" id="GO:0004029">
    <property type="term" value="F:aldehyde dehydrogenase (NAD+) activity"/>
    <property type="evidence" value="ECO:0007669"/>
    <property type="project" value="TreeGrafter"/>
</dbReference>
<dbReference type="Pfam" id="PF05368">
    <property type="entry name" value="NmrA"/>
    <property type="match status" value="1"/>
</dbReference>
<dbReference type="AlphaFoldDB" id="K1LKL6"/>
<evidence type="ECO:0000259" key="1">
    <source>
        <dbReference type="Pfam" id="PF05368"/>
    </source>
</evidence>
<dbReference type="GO" id="GO:0005737">
    <property type="term" value="C:cytoplasm"/>
    <property type="evidence" value="ECO:0007669"/>
    <property type="project" value="TreeGrafter"/>
</dbReference>
<dbReference type="RefSeq" id="WP_009183505.1">
    <property type="nucleotide sequence ID" value="NZ_AMGM01000004.1"/>
</dbReference>
<dbReference type="Gene3D" id="3.40.50.720">
    <property type="entry name" value="NAD(P)-binding Rossmann-like Domain"/>
    <property type="match status" value="1"/>
</dbReference>
<dbReference type="Proteomes" id="UP000004478">
    <property type="component" value="Unassembled WGS sequence"/>
</dbReference>
<reference evidence="2 3" key="1">
    <citation type="journal article" date="2012" name="J. Bacteriol.">
        <title>Draft Genome Sequence of Cecembia lonarensis Strain LW9T, Isolated from Lonar Lake, a Haloalkaline Lake in India.</title>
        <authorList>
            <person name="Shivaji S."/>
            <person name="Ara S."/>
            <person name="Singh A."/>
            <person name="Pinnaka A.K."/>
        </authorList>
    </citation>
    <scope>NUCLEOTIDE SEQUENCE [LARGE SCALE GENOMIC DNA]</scope>
    <source>
        <strain evidence="2 3">LW9</strain>
    </source>
</reference>
<sequence>MKKTIAIAGAGGYIGRWFIQHFKDKYHIIALSRSEAINNPEPSVEWRKVELFSITSTSEVLQGVDYAIYLIHSMSASTRLNQGSFQDTDLLLADNFARAAAANGIKQILYLGGILPKEIGENNISVHLQSRLEVEKTLGSKGTPVTSLRAGIIVGPGGSSFEMIHNLIARLPVLICPKWTLSQTQAISLKDTLEIMDKCLGDKELFNKAFEIGAPEVLTYKEMLEKTARAMGKKRLIFSVPIFSVGLSKLWVSYFGKTPAKLVSPLVESLKHTLTVSEEHAFGNRKSDYLDFDQSAKEALDESVRLPKLPQFKRDKDVKNTVRSIQRLPNTRHRSAIWVANRYKVWLPTFFSFLINAKENKNGDIGFYLLRSSKPMLQLTWIPDRSDVKRQLFYITGGWLVKRFDYGWLEFREVMGGKYMISAIHEFVPRLPWLVYVNTQARIHLWVMDRFKRYLEKYKFEQ</sequence>
<dbReference type="InterPro" id="IPR036291">
    <property type="entry name" value="NAD(P)-bd_dom_sf"/>
</dbReference>
<accession>K1LKL6</accession>
<feature type="domain" description="NmrA-like" evidence="1">
    <location>
        <begin position="1"/>
        <end position="245"/>
    </location>
</feature>
<proteinExistence type="predicted"/>
<dbReference type="PANTHER" id="PTHR48079">
    <property type="entry name" value="PROTEIN YEEZ"/>
    <property type="match status" value="1"/>
</dbReference>
<dbReference type="OrthoDB" id="9774199at2"/>
<evidence type="ECO:0000313" key="2">
    <source>
        <dbReference type="EMBL" id="EKB50928.1"/>
    </source>
</evidence>
<comment type="caution">
    <text evidence="2">The sequence shown here is derived from an EMBL/GenBank/DDBJ whole genome shotgun (WGS) entry which is preliminary data.</text>
</comment>
<dbReference type="EMBL" id="AMGM01000004">
    <property type="protein sequence ID" value="EKB50928.1"/>
    <property type="molecule type" value="Genomic_DNA"/>
</dbReference>
<organism evidence="2 3">
    <name type="scientific">Cecembia lonarensis (strain CCUG 58316 / KCTC 22772 / LW9)</name>
    <dbReference type="NCBI Taxonomy" id="1225176"/>
    <lineage>
        <taxon>Bacteria</taxon>
        <taxon>Pseudomonadati</taxon>
        <taxon>Bacteroidota</taxon>
        <taxon>Cytophagia</taxon>
        <taxon>Cytophagales</taxon>
        <taxon>Cyclobacteriaceae</taxon>
        <taxon>Cecembia</taxon>
    </lineage>
</organism>
<dbReference type="PANTHER" id="PTHR48079:SF6">
    <property type="entry name" value="NAD(P)-BINDING DOMAIN-CONTAINING PROTEIN-RELATED"/>
    <property type="match status" value="1"/>
</dbReference>
<gene>
    <name evidence="2" type="ORF">B879_00456</name>
</gene>
<protein>
    <recommendedName>
        <fullName evidence="1">NmrA-like domain-containing protein</fullName>
    </recommendedName>
</protein>
<evidence type="ECO:0000313" key="3">
    <source>
        <dbReference type="Proteomes" id="UP000004478"/>
    </source>
</evidence>
<dbReference type="InterPro" id="IPR008030">
    <property type="entry name" value="NmrA-like"/>
</dbReference>
<dbReference type="SUPFAM" id="SSF51735">
    <property type="entry name" value="NAD(P)-binding Rossmann-fold domains"/>
    <property type="match status" value="1"/>
</dbReference>
<dbReference type="InterPro" id="IPR051783">
    <property type="entry name" value="NAD(P)-dependent_oxidoreduct"/>
</dbReference>
<name>K1LKL6_CECL9</name>